<name>A0A4D7C775_9SPHN</name>
<accession>A0A4D7C775</accession>
<organism evidence="1 2">
    <name type="scientific">Hankyongella ginsenosidimutans</name>
    <dbReference type="NCBI Taxonomy" id="1763828"/>
    <lineage>
        <taxon>Bacteria</taxon>
        <taxon>Pseudomonadati</taxon>
        <taxon>Pseudomonadota</taxon>
        <taxon>Alphaproteobacteria</taxon>
        <taxon>Sphingomonadales</taxon>
        <taxon>Sphingomonadaceae</taxon>
        <taxon>Hankyongella</taxon>
    </lineage>
</organism>
<protein>
    <submittedName>
        <fullName evidence="1">DUF541 domain-containing protein</fullName>
    </submittedName>
</protein>
<evidence type="ECO:0000313" key="2">
    <source>
        <dbReference type="Proteomes" id="UP000298714"/>
    </source>
</evidence>
<dbReference type="RefSeq" id="WP_222873785.1">
    <property type="nucleotide sequence ID" value="NZ_CP039704.1"/>
</dbReference>
<dbReference type="PANTHER" id="PTHR34387:SF1">
    <property type="entry name" value="PERIPLASMIC IMMUNOGENIC PROTEIN"/>
    <property type="match status" value="1"/>
</dbReference>
<dbReference type="Gene3D" id="3.30.110.170">
    <property type="entry name" value="Protein of unknown function (DUF541), domain 1"/>
    <property type="match status" value="1"/>
</dbReference>
<dbReference type="InterPro" id="IPR007497">
    <property type="entry name" value="SIMPL/DUF541"/>
</dbReference>
<dbReference type="PANTHER" id="PTHR34387">
    <property type="entry name" value="SLR1258 PROTEIN"/>
    <property type="match status" value="1"/>
</dbReference>
<dbReference type="Pfam" id="PF04402">
    <property type="entry name" value="SIMPL"/>
    <property type="match status" value="1"/>
</dbReference>
<sequence length="213" mass="22275">MQEPLQTLVVNASADVARAPDLAIVTAGVQTDAPTAQAAMADNARRMAAVMATLKQRGVADKDMQTSGLSLNARYDYRQGDVPPKLTGYQATNTLTLKLRKLDSAGAMLDALVAAGVNQINGPTFDLSDPEAALDEARQKAVRMARARAELYATAAGLKVKRILAISEGGAIGPQPVFLKAARMAAAPAEVALDLAPGEVSRTATVSITFELE</sequence>
<evidence type="ECO:0000313" key="1">
    <source>
        <dbReference type="EMBL" id="QCI78988.1"/>
    </source>
</evidence>
<dbReference type="KEGG" id="hgn:E6W36_03515"/>
<gene>
    <name evidence="1" type="ORF">E6W36_03515</name>
</gene>
<dbReference type="GO" id="GO:0006974">
    <property type="term" value="P:DNA damage response"/>
    <property type="evidence" value="ECO:0007669"/>
    <property type="project" value="TreeGrafter"/>
</dbReference>
<keyword evidence="2" id="KW-1185">Reference proteome</keyword>
<dbReference type="Gene3D" id="3.30.70.2970">
    <property type="entry name" value="Protein of unknown function (DUF541), domain 2"/>
    <property type="match status" value="1"/>
</dbReference>
<reference evidence="2" key="1">
    <citation type="submission" date="2019-04" db="EMBL/GenBank/DDBJ databases">
        <title>Complete genome sequence of Sphingomonas sp. W1-2-3.</title>
        <authorList>
            <person name="Im W.T."/>
        </authorList>
    </citation>
    <scope>NUCLEOTIDE SEQUENCE [LARGE SCALE GENOMIC DNA]</scope>
    <source>
        <strain evidence="2">W1-2-3</strain>
    </source>
</reference>
<proteinExistence type="predicted"/>
<dbReference type="Proteomes" id="UP000298714">
    <property type="component" value="Chromosome"/>
</dbReference>
<dbReference type="InterPro" id="IPR052022">
    <property type="entry name" value="26kDa_periplasmic_antigen"/>
</dbReference>
<dbReference type="AlphaFoldDB" id="A0A4D7C775"/>
<dbReference type="EMBL" id="CP039704">
    <property type="protein sequence ID" value="QCI78988.1"/>
    <property type="molecule type" value="Genomic_DNA"/>
</dbReference>